<dbReference type="CDD" id="cd11304">
    <property type="entry name" value="Cadherin_repeat"/>
    <property type="match status" value="2"/>
</dbReference>
<dbReference type="InterPro" id="IPR020894">
    <property type="entry name" value="Cadherin_CS"/>
</dbReference>
<dbReference type="PANTHER" id="PTHR24025:SF23">
    <property type="entry name" value="NEURAL-CADHERIN"/>
    <property type="match status" value="1"/>
</dbReference>
<keyword evidence="7" id="KW-0130">Cell adhesion</keyword>
<dbReference type="SMART" id="SM00112">
    <property type="entry name" value="CA"/>
    <property type="match status" value="2"/>
</dbReference>
<evidence type="ECO:0000256" key="2">
    <source>
        <dbReference type="ARBA" id="ARBA00022536"/>
    </source>
</evidence>
<organism evidence="13 14">
    <name type="scientific">Halocaridina rubra</name>
    <name type="common">Hawaiian red shrimp</name>
    <dbReference type="NCBI Taxonomy" id="373956"/>
    <lineage>
        <taxon>Eukaryota</taxon>
        <taxon>Metazoa</taxon>
        <taxon>Ecdysozoa</taxon>
        <taxon>Arthropoda</taxon>
        <taxon>Crustacea</taxon>
        <taxon>Multicrustacea</taxon>
        <taxon>Malacostraca</taxon>
        <taxon>Eumalacostraca</taxon>
        <taxon>Eucarida</taxon>
        <taxon>Decapoda</taxon>
        <taxon>Pleocyemata</taxon>
        <taxon>Caridea</taxon>
        <taxon>Atyoidea</taxon>
        <taxon>Atyidae</taxon>
        <taxon>Halocaridina</taxon>
    </lineage>
</organism>
<evidence type="ECO:0000313" key="14">
    <source>
        <dbReference type="Proteomes" id="UP001381693"/>
    </source>
</evidence>
<evidence type="ECO:0000259" key="12">
    <source>
        <dbReference type="PROSITE" id="PS50268"/>
    </source>
</evidence>
<feature type="domain" description="Cadherin" evidence="12">
    <location>
        <begin position="2"/>
        <end position="71"/>
    </location>
</feature>
<dbReference type="PROSITE" id="PS00232">
    <property type="entry name" value="CADHERIN_1"/>
    <property type="match status" value="2"/>
</dbReference>
<dbReference type="InterPro" id="IPR002126">
    <property type="entry name" value="Cadherin-like_dom"/>
</dbReference>
<dbReference type="EMBL" id="JAXCGZ010015138">
    <property type="protein sequence ID" value="KAK7071120.1"/>
    <property type="molecule type" value="Genomic_DNA"/>
</dbReference>
<sequence>TGNVEFSIKKGNEEGYFSLDSQSGDISLTAPLDFEDKEEHNLVVEVKAGEATSEAKVTIRVVDVNDHSPVFPRALHETQITEEDDRHLPKTILTQVTATDKDGGAYGQLKYSVSGDGVYFNGTKSSFAIDEETGAIHLLKPLDRDPPNGKSQWRLKVKVTDGEFDAYTAVHVNLKDINDNAPFFPLSTMDATISENTPQGKTHF</sequence>
<dbReference type="GO" id="GO:0005509">
    <property type="term" value="F:calcium ion binding"/>
    <property type="evidence" value="ECO:0007669"/>
    <property type="project" value="UniProtKB-UniRule"/>
</dbReference>
<comment type="caution">
    <text evidence="13">The sequence shown here is derived from an EMBL/GenBank/DDBJ whole genome shotgun (WGS) entry which is preliminary data.</text>
</comment>
<dbReference type="GO" id="GO:0007156">
    <property type="term" value="P:homophilic cell adhesion via plasma membrane adhesion molecules"/>
    <property type="evidence" value="ECO:0007669"/>
    <property type="project" value="InterPro"/>
</dbReference>
<evidence type="ECO:0000256" key="1">
    <source>
        <dbReference type="ARBA" id="ARBA00004167"/>
    </source>
</evidence>
<evidence type="ECO:0000256" key="9">
    <source>
        <dbReference type="ARBA" id="ARBA00023136"/>
    </source>
</evidence>
<dbReference type="Gene3D" id="2.60.40.60">
    <property type="entry name" value="Cadherins"/>
    <property type="match status" value="2"/>
</dbReference>
<dbReference type="Pfam" id="PF00028">
    <property type="entry name" value="Cadherin"/>
    <property type="match status" value="2"/>
</dbReference>
<feature type="non-terminal residue" evidence="13">
    <location>
        <position position="1"/>
    </location>
</feature>
<evidence type="ECO:0000256" key="10">
    <source>
        <dbReference type="ARBA" id="ARBA00023157"/>
    </source>
</evidence>
<reference evidence="13 14" key="1">
    <citation type="submission" date="2023-11" db="EMBL/GenBank/DDBJ databases">
        <title>Halocaridina rubra genome assembly.</title>
        <authorList>
            <person name="Smith C."/>
        </authorList>
    </citation>
    <scope>NUCLEOTIDE SEQUENCE [LARGE SCALE GENOMIC DNA]</scope>
    <source>
        <strain evidence="13">EP-1</strain>
        <tissue evidence="13">Whole</tissue>
    </source>
</reference>
<dbReference type="GO" id="GO:0005886">
    <property type="term" value="C:plasma membrane"/>
    <property type="evidence" value="ECO:0007669"/>
    <property type="project" value="InterPro"/>
</dbReference>
<evidence type="ECO:0000256" key="5">
    <source>
        <dbReference type="ARBA" id="ARBA00022737"/>
    </source>
</evidence>
<dbReference type="InterPro" id="IPR050971">
    <property type="entry name" value="Cadherin-domain_protein"/>
</dbReference>
<dbReference type="PROSITE" id="PS50268">
    <property type="entry name" value="CADHERIN_2"/>
    <property type="match status" value="2"/>
</dbReference>
<keyword evidence="3" id="KW-0812">Transmembrane</keyword>
<protein>
    <recommendedName>
        <fullName evidence="12">Cadherin domain-containing protein</fullName>
    </recommendedName>
</protein>
<comment type="subcellular location">
    <subcellularLocation>
        <location evidence="1">Membrane</location>
        <topology evidence="1">Single-pass membrane protein</topology>
    </subcellularLocation>
</comment>
<dbReference type="FunFam" id="2.60.40.60:FF:000058">
    <property type="entry name" value="FAT atypical cadherin 3"/>
    <property type="match status" value="1"/>
</dbReference>
<keyword evidence="14" id="KW-1185">Reference proteome</keyword>
<accession>A0AAN8X2Z1</accession>
<feature type="domain" description="Cadherin" evidence="12">
    <location>
        <begin position="91"/>
        <end position="184"/>
    </location>
</feature>
<keyword evidence="9" id="KW-0472">Membrane</keyword>
<keyword evidence="6 11" id="KW-0106">Calcium</keyword>
<evidence type="ECO:0000313" key="13">
    <source>
        <dbReference type="EMBL" id="KAK7071120.1"/>
    </source>
</evidence>
<keyword evidence="8" id="KW-1133">Transmembrane helix</keyword>
<dbReference type="SUPFAM" id="SSF49313">
    <property type="entry name" value="Cadherin-like"/>
    <property type="match status" value="2"/>
</dbReference>
<keyword evidence="2" id="KW-0245">EGF-like domain</keyword>
<name>A0AAN8X2Z1_HALRR</name>
<evidence type="ECO:0000256" key="6">
    <source>
        <dbReference type="ARBA" id="ARBA00022837"/>
    </source>
</evidence>
<keyword evidence="5" id="KW-0677">Repeat</keyword>
<evidence type="ECO:0000256" key="7">
    <source>
        <dbReference type="ARBA" id="ARBA00022889"/>
    </source>
</evidence>
<dbReference type="PANTHER" id="PTHR24025">
    <property type="entry name" value="DESMOGLEIN FAMILY MEMBER"/>
    <property type="match status" value="1"/>
</dbReference>
<evidence type="ECO:0000256" key="11">
    <source>
        <dbReference type="PROSITE-ProRule" id="PRU00043"/>
    </source>
</evidence>
<keyword evidence="4" id="KW-0732">Signal</keyword>
<evidence type="ECO:0000256" key="3">
    <source>
        <dbReference type="ARBA" id="ARBA00022692"/>
    </source>
</evidence>
<keyword evidence="10" id="KW-1015">Disulfide bond</keyword>
<dbReference type="PRINTS" id="PR00205">
    <property type="entry name" value="CADHERIN"/>
</dbReference>
<proteinExistence type="predicted"/>
<evidence type="ECO:0000256" key="8">
    <source>
        <dbReference type="ARBA" id="ARBA00022989"/>
    </source>
</evidence>
<dbReference type="GO" id="GO:0005911">
    <property type="term" value="C:cell-cell junction"/>
    <property type="evidence" value="ECO:0007669"/>
    <property type="project" value="TreeGrafter"/>
</dbReference>
<dbReference type="InterPro" id="IPR015919">
    <property type="entry name" value="Cadherin-like_sf"/>
</dbReference>
<dbReference type="AlphaFoldDB" id="A0AAN8X2Z1"/>
<dbReference type="Proteomes" id="UP001381693">
    <property type="component" value="Unassembled WGS sequence"/>
</dbReference>
<evidence type="ECO:0000256" key="4">
    <source>
        <dbReference type="ARBA" id="ARBA00022729"/>
    </source>
</evidence>
<gene>
    <name evidence="13" type="ORF">SK128_019334</name>
</gene>